<accession>A0A564Y473</accession>
<proteinExistence type="predicted"/>
<feature type="compositionally biased region" description="Polar residues" evidence="1">
    <location>
        <begin position="207"/>
        <end position="225"/>
    </location>
</feature>
<feature type="compositionally biased region" description="Polar residues" evidence="1">
    <location>
        <begin position="233"/>
        <end position="242"/>
    </location>
</feature>
<feature type="compositionally biased region" description="Basic and acidic residues" evidence="1">
    <location>
        <begin position="266"/>
        <end position="275"/>
    </location>
</feature>
<feature type="region of interest" description="Disordered" evidence="1">
    <location>
        <begin position="1"/>
        <end position="52"/>
    </location>
</feature>
<name>A0A564Y473_HYMDI</name>
<sequence length="550" mass="59514">MPIKFFEQLKEKSRRKKEERGQEPKRKSKNEKKGRQKKSKGGKNERKGGNLFKRIKYDQMRLRDKEATYLNIAEDALFIENDKSNNNEYGSADPNVLTNNIALTGDGDANLNNAYVNSDPQQGFTMKDGEIKEVANNDKSPALVEHEVDAKKEELPEIQNNSPVAYNGRHKSLSMNPETQPEELGALSKNTPTSNPEPKQREPTPLSKATDNTIPSVNELSTNNIHAFGEVNAKSSGENSPKSKAPKEPGFSVVMPAPSSSLVEFKSSDHNEPLKASESSTSRNNGPIPQNIQASLTKTSNQHQMPEHKPIVGILKKASSPTEQSLDHVSSSAQIIKNPPQSTKPSDAKQPIVASSRFNVSSTKPKLDGVNDKPNRNSDERELWERGSNVKSYVHDSKATPGPCVSNAVSASRSGKNEGAAAFPMAASVVKAQSISKQSKNGKPKTKYDANSNSTSSDNSDVSSSSSTSSSSSSDSSDSSSWSTSDSSESESDSSSSSSSTSSDSDSDSDSDFDFTDSSSSSTNTSEIVGKNAKVITQRQCFSKPKEERF</sequence>
<evidence type="ECO:0000313" key="3">
    <source>
        <dbReference type="Proteomes" id="UP000321570"/>
    </source>
</evidence>
<dbReference type="AlphaFoldDB" id="A0A564Y473"/>
<feature type="compositionally biased region" description="Polar residues" evidence="1">
    <location>
        <begin position="277"/>
        <end position="304"/>
    </location>
</feature>
<reference evidence="2 3" key="1">
    <citation type="submission" date="2019-07" db="EMBL/GenBank/DDBJ databases">
        <authorList>
            <person name="Jastrzebski P J."/>
            <person name="Paukszto L."/>
            <person name="Jastrzebski P J."/>
        </authorList>
    </citation>
    <scope>NUCLEOTIDE SEQUENCE [LARGE SCALE GENOMIC DNA]</scope>
    <source>
        <strain evidence="2 3">WMS-il1</strain>
    </source>
</reference>
<feature type="compositionally biased region" description="Low complexity" evidence="1">
    <location>
        <begin position="516"/>
        <end position="526"/>
    </location>
</feature>
<organism evidence="2 3">
    <name type="scientific">Hymenolepis diminuta</name>
    <name type="common">Rat tapeworm</name>
    <dbReference type="NCBI Taxonomy" id="6216"/>
    <lineage>
        <taxon>Eukaryota</taxon>
        <taxon>Metazoa</taxon>
        <taxon>Spiralia</taxon>
        <taxon>Lophotrochozoa</taxon>
        <taxon>Platyhelminthes</taxon>
        <taxon>Cestoda</taxon>
        <taxon>Eucestoda</taxon>
        <taxon>Cyclophyllidea</taxon>
        <taxon>Hymenolepididae</taxon>
        <taxon>Hymenolepis</taxon>
    </lineage>
</organism>
<feature type="compositionally biased region" description="Acidic residues" evidence="1">
    <location>
        <begin position="505"/>
        <end position="515"/>
    </location>
</feature>
<feature type="compositionally biased region" description="Basic and acidic residues" evidence="1">
    <location>
        <begin position="7"/>
        <end position="25"/>
    </location>
</feature>
<feature type="compositionally biased region" description="Polar residues" evidence="1">
    <location>
        <begin position="188"/>
        <end position="197"/>
    </location>
</feature>
<evidence type="ECO:0000256" key="1">
    <source>
        <dbReference type="SAM" id="MobiDB-lite"/>
    </source>
</evidence>
<feature type="compositionally biased region" description="Basic and acidic residues" evidence="1">
    <location>
        <begin position="365"/>
        <end position="385"/>
    </location>
</feature>
<feature type="compositionally biased region" description="Polar residues" evidence="1">
    <location>
        <begin position="319"/>
        <end position="345"/>
    </location>
</feature>
<protein>
    <submittedName>
        <fullName evidence="2">Uncharacterized protein</fullName>
    </submittedName>
</protein>
<dbReference type="EMBL" id="CABIJS010000077">
    <property type="protein sequence ID" value="VUZ42102.1"/>
    <property type="molecule type" value="Genomic_DNA"/>
</dbReference>
<gene>
    <name evidence="2" type="ORF">WMSIL1_LOCUS2767</name>
</gene>
<feature type="region of interest" description="Disordered" evidence="1">
    <location>
        <begin position="151"/>
        <end position="550"/>
    </location>
</feature>
<feature type="compositionally biased region" description="Basic residues" evidence="1">
    <location>
        <begin position="26"/>
        <end position="41"/>
    </location>
</feature>
<evidence type="ECO:0000313" key="2">
    <source>
        <dbReference type="EMBL" id="VUZ42102.1"/>
    </source>
</evidence>
<keyword evidence="3" id="KW-1185">Reference proteome</keyword>
<feature type="compositionally biased region" description="Low complexity" evidence="1">
    <location>
        <begin position="451"/>
        <end position="504"/>
    </location>
</feature>
<dbReference type="Proteomes" id="UP000321570">
    <property type="component" value="Unassembled WGS sequence"/>
</dbReference>